<comment type="caution">
    <text evidence="2">The sequence shown here is derived from an EMBL/GenBank/DDBJ whole genome shotgun (WGS) entry which is preliminary data.</text>
</comment>
<reference evidence="2 3" key="1">
    <citation type="submission" date="2019-10" db="EMBL/GenBank/DDBJ databases">
        <title>Assembly and Annotation for the nematode Trichostrongylus colubriformis.</title>
        <authorList>
            <person name="Martin J."/>
        </authorList>
    </citation>
    <scope>NUCLEOTIDE SEQUENCE [LARGE SCALE GENOMIC DNA]</scope>
    <source>
        <strain evidence="2">G859</strain>
        <tissue evidence="2">Whole worm</tissue>
    </source>
</reference>
<proteinExistence type="predicted"/>
<organism evidence="2 3">
    <name type="scientific">Trichostrongylus colubriformis</name>
    <name type="common">Black scour worm</name>
    <dbReference type="NCBI Taxonomy" id="6319"/>
    <lineage>
        <taxon>Eukaryota</taxon>
        <taxon>Metazoa</taxon>
        <taxon>Ecdysozoa</taxon>
        <taxon>Nematoda</taxon>
        <taxon>Chromadorea</taxon>
        <taxon>Rhabditida</taxon>
        <taxon>Rhabditina</taxon>
        <taxon>Rhabditomorpha</taxon>
        <taxon>Strongyloidea</taxon>
        <taxon>Trichostrongylidae</taxon>
        <taxon>Trichostrongylus</taxon>
    </lineage>
</organism>
<dbReference type="AlphaFoldDB" id="A0AAN8G8Y3"/>
<feature type="region of interest" description="Disordered" evidence="1">
    <location>
        <begin position="162"/>
        <end position="189"/>
    </location>
</feature>
<keyword evidence="3" id="KW-1185">Reference proteome</keyword>
<feature type="compositionally biased region" description="Polar residues" evidence="1">
    <location>
        <begin position="10"/>
        <end position="25"/>
    </location>
</feature>
<evidence type="ECO:0000313" key="2">
    <source>
        <dbReference type="EMBL" id="KAK5979388.1"/>
    </source>
</evidence>
<accession>A0AAN8G8Y3</accession>
<evidence type="ECO:0000313" key="3">
    <source>
        <dbReference type="Proteomes" id="UP001331761"/>
    </source>
</evidence>
<dbReference type="EMBL" id="WIXE01008388">
    <property type="protein sequence ID" value="KAK5979388.1"/>
    <property type="molecule type" value="Genomic_DNA"/>
</dbReference>
<feature type="compositionally biased region" description="Low complexity" evidence="1">
    <location>
        <begin position="47"/>
        <end position="58"/>
    </location>
</feature>
<gene>
    <name evidence="2" type="ORF">GCK32_000625</name>
</gene>
<protein>
    <submittedName>
        <fullName evidence="2">Uncharacterized protein</fullName>
    </submittedName>
</protein>
<dbReference type="Proteomes" id="UP001331761">
    <property type="component" value="Unassembled WGS sequence"/>
</dbReference>
<name>A0AAN8G8Y3_TRICO</name>
<feature type="compositionally biased region" description="Basic and acidic residues" evidence="1">
    <location>
        <begin position="162"/>
        <end position="171"/>
    </location>
</feature>
<feature type="region of interest" description="Disordered" evidence="1">
    <location>
        <begin position="1"/>
        <end position="81"/>
    </location>
</feature>
<feature type="compositionally biased region" description="Basic and acidic residues" evidence="1">
    <location>
        <begin position="26"/>
        <end position="46"/>
    </location>
</feature>
<evidence type="ECO:0000256" key="1">
    <source>
        <dbReference type="SAM" id="MobiDB-lite"/>
    </source>
</evidence>
<sequence>MDRPPPSPERSVSTEGTSRYSSVSDHSVERRDATCHRNRFVKEEKSSPTPSSINVSSTDTPAAQVPVGGPGELSAEAIDTSAPPESPVILAVDSYARTSIMVTLRQDRPPSIEVPHLEDSLVFRERSLQVINDLLAGTYVCIDVADRHHSHCVERHPSRIVSDRVDRDQAPLRESTAQRSTDDDGTNVNNLRRKLRSARTTTELELRNVEIALDNYLMAADNLDPTTPSIDEILQKVSVISETAQELINGAQAALTTFARLIEDLQDDETPYASDTKAITANLAPLPIPKFSGRIWEWENFWNAFNHSMHSPTTKYRARLILS</sequence>